<dbReference type="Gene3D" id="1.20.1510.10">
    <property type="entry name" value="Cation efflux protein transmembrane domain"/>
    <property type="match status" value="1"/>
</dbReference>
<keyword evidence="3 6" id="KW-0812">Transmembrane</keyword>
<dbReference type="PANTHER" id="PTHR43840:SF15">
    <property type="entry name" value="MITOCHONDRIAL METAL TRANSPORTER 1-RELATED"/>
    <property type="match status" value="1"/>
</dbReference>
<dbReference type="PANTHER" id="PTHR43840">
    <property type="entry name" value="MITOCHONDRIAL METAL TRANSPORTER 1-RELATED"/>
    <property type="match status" value="1"/>
</dbReference>
<protein>
    <submittedName>
        <fullName evidence="8">Cation diffusion facilitator family transporter</fullName>
    </submittedName>
</protein>
<dbReference type="InterPro" id="IPR027469">
    <property type="entry name" value="Cation_efflux_TMD_sf"/>
</dbReference>
<feature type="transmembrane region" description="Helical" evidence="6">
    <location>
        <begin position="163"/>
        <end position="183"/>
    </location>
</feature>
<organism evidence="8 9">
    <name type="scientific">Aurantimonas endophytica</name>
    <dbReference type="NCBI Taxonomy" id="1522175"/>
    <lineage>
        <taxon>Bacteria</taxon>
        <taxon>Pseudomonadati</taxon>
        <taxon>Pseudomonadota</taxon>
        <taxon>Alphaproteobacteria</taxon>
        <taxon>Hyphomicrobiales</taxon>
        <taxon>Aurantimonadaceae</taxon>
        <taxon>Aurantimonas</taxon>
    </lineage>
</organism>
<evidence type="ECO:0000259" key="7">
    <source>
        <dbReference type="Pfam" id="PF01545"/>
    </source>
</evidence>
<dbReference type="Proteomes" id="UP000588647">
    <property type="component" value="Unassembled WGS sequence"/>
</dbReference>
<dbReference type="AlphaFoldDB" id="A0A7W6HGB0"/>
<reference evidence="8 9" key="1">
    <citation type="submission" date="2020-08" db="EMBL/GenBank/DDBJ databases">
        <title>Genomic Encyclopedia of Type Strains, Phase IV (KMG-IV): sequencing the most valuable type-strain genomes for metagenomic binning, comparative biology and taxonomic classification.</title>
        <authorList>
            <person name="Goeker M."/>
        </authorList>
    </citation>
    <scope>NUCLEOTIDE SEQUENCE [LARGE SCALE GENOMIC DNA]</scope>
    <source>
        <strain evidence="8 9">DSM 103570</strain>
    </source>
</reference>
<feature type="transmembrane region" description="Helical" evidence="6">
    <location>
        <begin position="7"/>
        <end position="28"/>
    </location>
</feature>
<feature type="transmembrane region" description="Helical" evidence="6">
    <location>
        <begin position="34"/>
        <end position="52"/>
    </location>
</feature>
<evidence type="ECO:0000256" key="4">
    <source>
        <dbReference type="ARBA" id="ARBA00022989"/>
    </source>
</evidence>
<keyword evidence="5 6" id="KW-0472">Membrane</keyword>
<feature type="transmembrane region" description="Helical" evidence="6">
    <location>
        <begin position="73"/>
        <end position="96"/>
    </location>
</feature>
<comment type="subcellular location">
    <subcellularLocation>
        <location evidence="1">Membrane</location>
        <topology evidence="1">Multi-pass membrane protein</topology>
    </subcellularLocation>
</comment>
<evidence type="ECO:0000256" key="1">
    <source>
        <dbReference type="ARBA" id="ARBA00004141"/>
    </source>
</evidence>
<keyword evidence="4 6" id="KW-1133">Transmembrane helix</keyword>
<dbReference type="Pfam" id="PF01545">
    <property type="entry name" value="Cation_efflux"/>
    <property type="match status" value="1"/>
</dbReference>
<evidence type="ECO:0000256" key="5">
    <source>
        <dbReference type="ARBA" id="ARBA00023136"/>
    </source>
</evidence>
<feature type="domain" description="Cation efflux protein transmembrane" evidence="7">
    <location>
        <begin position="15"/>
        <end position="210"/>
    </location>
</feature>
<evidence type="ECO:0000313" key="8">
    <source>
        <dbReference type="EMBL" id="MBB4004659.1"/>
    </source>
</evidence>
<accession>A0A7W6HGB0</accession>
<evidence type="ECO:0000256" key="2">
    <source>
        <dbReference type="ARBA" id="ARBA00022448"/>
    </source>
</evidence>
<dbReference type="GO" id="GO:0016020">
    <property type="term" value="C:membrane"/>
    <property type="evidence" value="ECO:0007669"/>
    <property type="project" value="UniProtKB-SubCell"/>
</dbReference>
<proteinExistence type="predicted"/>
<dbReference type="RefSeq" id="WP_210292210.1">
    <property type="nucleotide sequence ID" value="NZ_JAAAMM010000005.1"/>
</dbReference>
<comment type="caution">
    <text evidence="8">The sequence shown here is derived from an EMBL/GenBank/DDBJ whole genome shotgun (WGS) entry which is preliminary data.</text>
</comment>
<evidence type="ECO:0000313" key="9">
    <source>
        <dbReference type="Proteomes" id="UP000588647"/>
    </source>
</evidence>
<gene>
    <name evidence="8" type="ORF">GGR03_003754</name>
</gene>
<name>A0A7W6HGB0_9HYPH</name>
<feature type="transmembrane region" description="Helical" evidence="6">
    <location>
        <begin position="116"/>
        <end position="136"/>
    </location>
</feature>
<dbReference type="InterPro" id="IPR050291">
    <property type="entry name" value="CDF_Transporter"/>
</dbReference>
<dbReference type="GO" id="GO:0008324">
    <property type="term" value="F:monoatomic cation transmembrane transporter activity"/>
    <property type="evidence" value="ECO:0007669"/>
    <property type="project" value="InterPro"/>
</dbReference>
<evidence type="ECO:0000256" key="3">
    <source>
        <dbReference type="ARBA" id="ARBA00022692"/>
    </source>
</evidence>
<dbReference type="EMBL" id="JACIEM010000005">
    <property type="protein sequence ID" value="MBB4004659.1"/>
    <property type="molecule type" value="Genomic_DNA"/>
</dbReference>
<sequence length="306" mass="33561">MHRAIRLEWWTLAWMASIIALLAVVLGSSQAMRTAWIEDILSLLPPAAFLIAEKFSRRTPSRRFPYGLQRFNSIAFLASAVALTVLGAVLLAESALKLVTAEHPTTGSVAIFGEEIWLGWLMIAALIYSCVPPVILGRMKLPLAKQLQDKTLHTDADMNKADWMTGAAAIGGIVGVSLGFWWADAVAALIISFDVPRDGLRALRISTVELADGAPRRIDAPDLAPVVDTLTAQLDLWGLRVQPHLRTTGRFVTGEIVGPDAGRVTAEMLVTLEEMDWRLVDLSLRPTDDSVYPMLGEEEHFLTSRL</sequence>
<dbReference type="SUPFAM" id="SSF161111">
    <property type="entry name" value="Cation efflux protein transmembrane domain-like"/>
    <property type="match status" value="1"/>
</dbReference>
<keyword evidence="9" id="KW-1185">Reference proteome</keyword>
<evidence type="ECO:0000256" key="6">
    <source>
        <dbReference type="SAM" id="Phobius"/>
    </source>
</evidence>
<keyword evidence="2" id="KW-0813">Transport</keyword>
<dbReference type="InterPro" id="IPR058533">
    <property type="entry name" value="Cation_efflux_TM"/>
</dbReference>